<evidence type="ECO:0000256" key="1">
    <source>
        <dbReference type="SAM" id="MobiDB-lite"/>
    </source>
</evidence>
<dbReference type="EMBL" id="FP103042">
    <property type="protein sequence ID" value="CAX25019.1"/>
    <property type="molecule type" value="Genomic_DNA"/>
</dbReference>
<protein>
    <submittedName>
        <fullName evidence="3">Uncharacterized protein</fullName>
    </submittedName>
</protein>
<keyword evidence="2" id="KW-0472">Membrane</keyword>
<name>C7C7B0_METED</name>
<proteinExistence type="predicted"/>
<dbReference type="KEGG" id="mdi:METDI3372"/>
<organism evidence="3 4">
    <name type="scientific">Methylorubrum extorquens (strain DSM 6343 / CIP 106787 / DM4)</name>
    <name type="common">Methylobacterium extorquens</name>
    <dbReference type="NCBI Taxonomy" id="661410"/>
    <lineage>
        <taxon>Bacteria</taxon>
        <taxon>Pseudomonadati</taxon>
        <taxon>Pseudomonadota</taxon>
        <taxon>Alphaproteobacteria</taxon>
        <taxon>Hyphomicrobiales</taxon>
        <taxon>Methylobacteriaceae</taxon>
        <taxon>Methylorubrum</taxon>
    </lineage>
</organism>
<dbReference type="Proteomes" id="UP000008070">
    <property type="component" value="Chromosome"/>
</dbReference>
<dbReference type="AlphaFoldDB" id="C7C7B0"/>
<reference evidence="4" key="1">
    <citation type="journal article" date="2009" name="PLoS ONE">
        <title>Methylobacterium genome sequences: a reference blueprint to investigate microbial metabolism of C1 compounds from natural and industrial sources.</title>
        <authorList>
            <person name="Vuilleumier S."/>
            <person name="Chistoserdova L."/>
            <person name="Lee M.-C."/>
            <person name="Bringel F."/>
            <person name="Lajus A."/>
            <person name="Zhou Y."/>
            <person name="Gourion B."/>
            <person name="Barbe V."/>
            <person name="Chang J."/>
            <person name="Cruveiller S."/>
            <person name="Dossat C."/>
            <person name="Gillett W."/>
            <person name="Gruffaz C."/>
            <person name="Haugen E."/>
            <person name="Hourcade E."/>
            <person name="Levy R."/>
            <person name="Mangenot S."/>
            <person name="Muller E."/>
            <person name="Nadalig T."/>
            <person name="Pagni M."/>
            <person name="Penny C."/>
            <person name="Peyraud R."/>
            <person name="Robinson D.G."/>
            <person name="Roche D."/>
            <person name="Rouy Z."/>
            <person name="Saenampechek C."/>
            <person name="Salvignol G."/>
            <person name="Vallenet D."/>
            <person name="Wu Z."/>
            <person name="Marx C.J."/>
            <person name="Vorholt J.A."/>
            <person name="Olson M.V."/>
            <person name="Kaul R."/>
            <person name="Weissenbach J."/>
            <person name="Medigue C."/>
            <person name="Lidstrom M.E."/>
        </authorList>
    </citation>
    <scope>NUCLEOTIDE SEQUENCE [LARGE SCALE GENOMIC DNA]</scope>
    <source>
        <strain evidence="4">DSM 6343 / CIP 106787 / DM4</strain>
    </source>
</reference>
<keyword evidence="2" id="KW-0812">Transmembrane</keyword>
<evidence type="ECO:0000313" key="3">
    <source>
        <dbReference type="EMBL" id="CAX25019.1"/>
    </source>
</evidence>
<gene>
    <name evidence="3" type="ORF">METD_I3372</name>
</gene>
<dbReference type="HOGENOM" id="CLU_1330648_0_0_5"/>
<feature type="region of interest" description="Disordered" evidence="1">
    <location>
        <begin position="25"/>
        <end position="71"/>
    </location>
</feature>
<feature type="transmembrane region" description="Helical" evidence="2">
    <location>
        <begin position="84"/>
        <end position="109"/>
    </location>
</feature>
<accession>C7C7B0</accession>
<keyword evidence="2" id="KW-1133">Transmembrane helix</keyword>
<sequence length="206" mass="23149">MRPRAAKYRMRLWEILCPESDATGLIKSVAPSKSRPDAYQNGASKKRPRYQGGGNSRWQTPPEPREAKATVGTMERTMKKMRMVAPILAMMLASSAFAEPTSVSAFTYLRAKDDPNDKAASVAVDTYLTGVSEALTYLNVNLKEQNKPLLYCIKTEMTVEILKETINKFFVVDSFFPETAMTDDFKKVLPIALIVVQRLPKEFPCQ</sequence>
<evidence type="ECO:0000256" key="2">
    <source>
        <dbReference type="SAM" id="Phobius"/>
    </source>
</evidence>
<evidence type="ECO:0000313" key="4">
    <source>
        <dbReference type="Proteomes" id="UP000008070"/>
    </source>
</evidence>